<feature type="binding site" evidence="7">
    <location>
        <position position="21"/>
    </location>
    <ligand>
        <name>Zn(2+)</name>
        <dbReference type="ChEBI" id="CHEBI:29105"/>
        <note>catalytic</note>
    </ligand>
</feature>
<evidence type="ECO:0000256" key="4">
    <source>
        <dbReference type="ARBA" id="ARBA00022833"/>
    </source>
</evidence>
<dbReference type="EC" id="3.5.4.2" evidence="7"/>
<keyword evidence="10" id="KW-1185">Reference proteome</keyword>
<evidence type="ECO:0000256" key="1">
    <source>
        <dbReference type="ARBA" id="ARBA00022490"/>
    </source>
</evidence>
<comment type="similarity">
    <text evidence="7">Belongs to the metallo-dependent hydrolases superfamily. Adenosine and AMP deaminases family. Adenine deaminase type 2 subfamily.</text>
</comment>
<dbReference type="EMBL" id="KB456261">
    <property type="protein sequence ID" value="EMF15123.1"/>
    <property type="molecule type" value="Genomic_DNA"/>
</dbReference>
<evidence type="ECO:0000256" key="2">
    <source>
        <dbReference type="ARBA" id="ARBA00022723"/>
    </source>
</evidence>
<dbReference type="GO" id="GO:0009117">
    <property type="term" value="P:nucleotide metabolic process"/>
    <property type="evidence" value="ECO:0007669"/>
    <property type="project" value="UniProtKB-KW"/>
</dbReference>
<feature type="binding site" evidence="7">
    <location>
        <position position="208"/>
    </location>
    <ligand>
        <name>Zn(2+)</name>
        <dbReference type="ChEBI" id="CHEBI:29105"/>
        <note>catalytic</note>
    </ligand>
</feature>
<dbReference type="InterPro" id="IPR032466">
    <property type="entry name" value="Metal_Hydrolase"/>
</dbReference>
<dbReference type="PROSITE" id="PS00485">
    <property type="entry name" value="A_DEAMINASE"/>
    <property type="match status" value="1"/>
</dbReference>
<evidence type="ECO:0000256" key="6">
    <source>
        <dbReference type="ARBA" id="ARBA00023242"/>
    </source>
</evidence>
<evidence type="ECO:0000256" key="7">
    <source>
        <dbReference type="HAMAP-Rule" id="MF_03145"/>
    </source>
</evidence>
<keyword evidence="5 7" id="KW-0546">Nucleotide metabolism</keyword>
<evidence type="ECO:0000259" key="8">
    <source>
        <dbReference type="Pfam" id="PF00962"/>
    </source>
</evidence>
<comment type="function">
    <text evidence="7">Catalyzes the hydrolytic deamination of adenine to hypoxanthine. Plays an important role in the purine salvage pathway and in nitrogen catabolism.</text>
</comment>
<dbReference type="RefSeq" id="XP_016763244.1">
    <property type="nucleotide sequence ID" value="XM_016904073.1"/>
</dbReference>
<evidence type="ECO:0000256" key="5">
    <source>
        <dbReference type="ARBA" id="ARBA00023080"/>
    </source>
</evidence>
<accession>M3CMT4</accession>
<dbReference type="OrthoDB" id="272271at2759"/>
<dbReference type="PANTHER" id="PTHR43114">
    <property type="entry name" value="ADENINE DEAMINASE"/>
    <property type="match status" value="1"/>
</dbReference>
<dbReference type="HAMAP" id="MF_01962">
    <property type="entry name" value="Adenine_deaminase"/>
    <property type="match status" value="1"/>
</dbReference>
<dbReference type="GeneID" id="27901210"/>
<dbReference type="AlphaFoldDB" id="M3CMT4"/>
<reference evidence="9 10" key="1">
    <citation type="journal article" date="2012" name="PLoS Pathog.">
        <title>Diverse lifestyles and strategies of plant pathogenesis encoded in the genomes of eighteen Dothideomycetes fungi.</title>
        <authorList>
            <person name="Ohm R.A."/>
            <person name="Feau N."/>
            <person name="Henrissat B."/>
            <person name="Schoch C.L."/>
            <person name="Horwitz B.A."/>
            <person name="Barry K.W."/>
            <person name="Condon B.J."/>
            <person name="Copeland A.C."/>
            <person name="Dhillon B."/>
            <person name="Glaser F."/>
            <person name="Hesse C.N."/>
            <person name="Kosti I."/>
            <person name="LaButti K."/>
            <person name="Lindquist E.A."/>
            <person name="Lucas S."/>
            <person name="Salamov A.A."/>
            <person name="Bradshaw R.E."/>
            <person name="Ciuffetti L."/>
            <person name="Hamelin R.C."/>
            <person name="Kema G.H.J."/>
            <person name="Lawrence C."/>
            <person name="Scott J.A."/>
            <person name="Spatafora J.W."/>
            <person name="Turgeon B.G."/>
            <person name="de Wit P.J.G.M."/>
            <person name="Zhong S."/>
            <person name="Goodwin S.B."/>
            <person name="Grigoriev I.V."/>
        </authorList>
    </citation>
    <scope>NUCLEOTIDE SEQUENCE [LARGE SCALE GENOMIC DNA]</scope>
    <source>
        <strain evidence="9 10">SO2202</strain>
    </source>
</reference>
<keyword evidence="6 7" id="KW-0539">Nucleus</keyword>
<dbReference type="SUPFAM" id="SSF51556">
    <property type="entry name" value="Metallo-dependent hydrolases"/>
    <property type="match status" value="1"/>
</dbReference>
<dbReference type="GO" id="GO:0009168">
    <property type="term" value="P:purine ribonucleoside monophosphate biosynthetic process"/>
    <property type="evidence" value="ECO:0007669"/>
    <property type="project" value="InterPro"/>
</dbReference>
<dbReference type="HOGENOM" id="CLU_039228_7_0_1"/>
<organism evidence="9 10">
    <name type="scientific">Sphaerulina musiva (strain SO2202)</name>
    <name type="common">Poplar stem canker fungus</name>
    <name type="synonym">Septoria musiva</name>
    <dbReference type="NCBI Taxonomy" id="692275"/>
    <lineage>
        <taxon>Eukaryota</taxon>
        <taxon>Fungi</taxon>
        <taxon>Dikarya</taxon>
        <taxon>Ascomycota</taxon>
        <taxon>Pezizomycotina</taxon>
        <taxon>Dothideomycetes</taxon>
        <taxon>Dothideomycetidae</taxon>
        <taxon>Mycosphaerellales</taxon>
        <taxon>Mycosphaerellaceae</taxon>
        <taxon>Sphaerulina</taxon>
    </lineage>
</organism>
<keyword evidence="1 7" id="KW-0963">Cytoplasm</keyword>
<feature type="binding site" evidence="7">
    <location>
        <position position="290"/>
    </location>
    <ligand>
        <name>substrate</name>
    </ligand>
</feature>
<comment type="catalytic activity">
    <reaction evidence="7">
        <text>adenine + H2O + H(+) = hypoxanthine + NH4(+)</text>
        <dbReference type="Rhea" id="RHEA:23688"/>
        <dbReference type="ChEBI" id="CHEBI:15377"/>
        <dbReference type="ChEBI" id="CHEBI:15378"/>
        <dbReference type="ChEBI" id="CHEBI:16708"/>
        <dbReference type="ChEBI" id="CHEBI:17368"/>
        <dbReference type="ChEBI" id="CHEBI:28938"/>
        <dbReference type="EC" id="3.5.4.2"/>
    </reaction>
</comment>
<dbReference type="Proteomes" id="UP000016931">
    <property type="component" value="Unassembled WGS sequence"/>
</dbReference>
<dbReference type="FunFam" id="3.20.20.140:FF:000039">
    <property type="entry name" value="Adenine deaminase"/>
    <property type="match status" value="1"/>
</dbReference>
<keyword evidence="2 7" id="KW-0479">Metal-binding</keyword>
<feature type="binding site" evidence="7">
    <location>
        <position position="289"/>
    </location>
    <ligand>
        <name>Zn(2+)</name>
        <dbReference type="ChEBI" id="CHEBI:29105"/>
        <note>catalytic</note>
    </ligand>
</feature>
<dbReference type="GO" id="GO:0006146">
    <property type="term" value="P:adenine catabolic process"/>
    <property type="evidence" value="ECO:0007669"/>
    <property type="project" value="UniProtKB-UniRule"/>
</dbReference>
<dbReference type="GO" id="GO:0008270">
    <property type="term" value="F:zinc ion binding"/>
    <property type="evidence" value="ECO:0007669"/>
    <property type="project" value="UniProtKB-UniRule"/>
</dbReference>
<dbReference type="InterPro" id="IPR006330">
    <property type="entry name" value="Ado/ade_deaminase"/>
</dbReference>
<proteinExistence type="inferred from homology"/>
<dbReference type="PANTHER" id="PTHR43114:SF6">
    <property type="entry name" value="ADENINE DEAMINASE"/>
    <property type="match status" value="1"/>
</dbReference>
<dbReference type="NCBIfam" id="TIGR01430">
    <property type="entry name" value="aden_deam"/>
    <property type="match status" value="1"/>
</dbReference>
<evidence type="ECO:0000256" key="3">
    <source>
        <dbReference type="ARBA" id="ARBA00022801"/>
    </source>
</evidence>
<dbReference type="GO" id="GO:0005829">
    <property type="term" value="C:cytosol"/>
    <property type="evidence" value="ECO:0007669"/>
    <property type="project" value="TreeGrafter"/>
</dbReference>
<protein>
    <recommendedName>
        <fullName evidence="7">Adenine deaminase</fullName>
        <shortName evidence="7">ADE</shortName>
        <ecNumber evidence="7">3.5.4.2</ecNumber>
    </recommendedName>
    <alternativeName>
        <fullName evidence="7">Adenine aminohydrolase</fullName>
        <shortName evidence="7">AAH</shortName>
    </alternativeName>
</protein>
<gene>
    <name evidence="7" type="primary">AAH1</name>
    <name evidence="9" type="ORF">SEPMUDRAFT_147089</name>
</gene>
<dbReference type="InterPro" id="IPR028892">
    <property type="entry name" value="ADE"/>
</dbReference>
<feature type="domain" description="Adenosine deaminase" evidence="8">
    <location>
        <begin position="14"/>
        <end position="344"/>
    </location>
</feature>
<dbReference type="Gene3D" id="3.20.20.140">
    <property type="entry name" value="Metal-dependent hydrolases"/>
    <property type="match status" value="1"/>
</dbReference>
<dbReference type="Pfam" id="PF00962">
    <property type="entry name" value="A_deaminase"/>
    <property type="match status" value="1"/>
</dbReference>
<feature type="binding site" evidence="7">
    <location>
        <position position="19"/>
    </location>
    <ligand>
        <name>Zn(2+)</name>
        <dbReference type="ChEBI" id="CHEBI:29105"/>
        <note>catalytic</note>
    </ligand>
</feature>
<feature type="active site" description="Proton donor" evidence="7">
    <location>
        <position position="211"/>
    </location>
</feature>
<dbReference type="eggNOG" id="KOG1097">
    <property type="taxonomic scope" value="Eukaryota"/>
</dbReference>
<dbReference type="InterPro" id="IPR001365">
    <property type="entry name" value="A_deaminase_dom"/>
</dbReference>
<dbReference type="CDD" id="cd01320">
    <property type="entry name" value="ADA"/>
    <property type="match status" value="1"/>
</dbReference>
<feature type="site" description="Important for catalytic activity" evidence="7">
    <location>
        <position position="232"/>
    </location>
</feature>
<sequence length="356" mass="39920">MCKPEFRSFLKSLPKCEHHMHLEGALTPHMLFKLAANKISLPAEDPAFASPETLLKRYNEFTSLDDFLHYYYIGMSVLVTASDFESLAWDYFEHASADGVAHAEVFFDPQAHLSRGVSYDTVLTGFNAARKRASIELGITSELICCFLRHVPVPECLATFDLPEVQASYQRGDIIGIGLDSSEMNFPPEMFQNMYQGAKELGLRRTAHAGEEGPPEYIRNSLDRLDVQRIDHGIRLAEDPELLARVASAGTLLTVCPMSNVLLRCVTEVAEVPIRKFLDAGVKFSINSDDPAYFGNNYILDNYVAVQDAFELTVAEWKQICQNSIEGSWCQQARKDEMLSQLEQVISNWEAATAHP</sequence>
<comment type="cofactor">
    <cofactor evidence="7">
        <name>Zn(2+)</name>
        <dbReference type="ChEBI" id="CHEBI:29105"/>
    </cofactor>
    <text evidence="7">Binds 1 zinc ion per subunit.</text>
</comment>
<evidence type="ECO:0000313" key="9">
    <source>
        <dbReference type="EMBL" id="EMF15123.1"/>
    </source>
</evidence>
<dbReference type="GO" id="GO:0005634">
    <property type="term" value="C:nucleus"/>
    <property type="evidence" value="ECO:0007669"/>
    <property type="project" value="UniProtKB-SubCell"/>
</dbReference>
<dbReference type="GO" id="GO:0000034">
    <property type="term" value="F:adenine deaminase activity"/>
    <property type="evidence" value="ECO:0007669"/>
    <property type="project" value="UniProtKB-UniRule"/>
</dbReference>
<keyword evidence="4 7" id="KW-0862">Zinc</keyword>
<keyword evidence="3 7" id="KW-0378">Hydrolase</keyword>
<dbReference type="GO" id="GO:0043103">
    <property type="term" value="P:hypoxanthine salvage"/>
    <property type="evidence" value="ECO:0007669"/>
    <property type="project" value="UniProtKB-UniRule"/>
</dbReference>
<dbReference type="STRING" id="692275.M3CMT4"/>
<dbReference type="OMA" id="NHFTIHA"/>
<name>M3CMT4_SPHMS</name>
<dbReference type="InterPro" id="IPR006650">
    <property type="entry name" value="A/AMP_deam_AS"/>
</dbReference>
<evidence type="ECO:0000313" key="10">
    <source>
        <dbReference type="Proteomes" id="UP000016931"/>
    </source>
</evidence>
<comment type="subcellular location">
    <subcellularLocation>
        <location evidence="7">Cytoplasm</location>
    </subcellularLocation>
    <subcellularLocation>
        <location evidence="7">Nucleus</location>
    </subcellularLocation>
</comment>